<dbReference type="Proteomes" id="UP001221838">
    <property type="component" value="Unassembled WGS sequence"/>
</dbReference>
<proteinExistence type="predicted"/>
<protein>
    <submittedName>
        <fullName evidence="1">ATP-binding protein</fullName>
    </submittedName>
</protein>
<evidence type="ECO:0000313" key="1">
    <source>
        <dbReference type="EMBL" id="MDC0707531.1"/>
    </source>
</evidence>
<sequence length="622" mass="71080">MRIPLVDKTLTKLAELIQQGRFEELETDTLEIKPVSADGVAWAEQHKSINAFLNTRGGIVILGVKEEGKGAARKYVFTGWKPHAEPNVKEFSTRFTDRDGNPLNLSECFPAPEVRDFLDGKVAILLVDELASDRKFVFYKNEAYKRVLTGDQKLSPEEIERQEEFKEEAVHARELQPVLNATIDDLDVDKLNEYIQHLNRQGKVETIKPDLAAARPFLERKYFLKNDRISILGALVCGRHPVDLLGFRCQVHGYVDVPQEIARDKQDLSDNVLPLMEASLAYILRNIQVGVSIEQGGSARAQYPEELLRETVNNALAHRDYSIDRHVILAIKPGVHIEIRNPGSFRKQMRIEAPHLSIPLRRLLPEAKPRNPKLADVLRVYRKWEGRGIGMATLVNLCLENKIDLPYYRFKSEEVALYLCAGRLVDERMERLFQSFDAHIEERLQGNALTEPQKSVLAYILKSEWANADVCYTILLTHDNNHSTELRTLKQSGLIVEHERSSPEYPIYVADRVLAQLDSLPELRRLLGGGIDSLDPFDKKILGIVHRFESYSKSRSVSAKQASFSLWYDEGGSAHDIKAFDSFYRRVRTAFNRLEKADFLSKLPQVRNRYVLNRKFAGTRLV</sequence>
<reference evidence="1 2" key="1">
    <citation type="submission" date="2022-11" db="EMBL/GenBank/DDBJ databases">
        <title>Minimal conservation of predation-associated metabolite biosynthetic gene clusters underscores biosynthetic potential of Myxococcota including descriptions for ten novel species: Archangium lansinium sp. nov., Myxococcus landrumus sp. nov., Nannocystis bai.</title>
        <authorList>
            <person name="Ahearne A."/>
            <person name="Stevens C."/>
            <person name="Dowd S."/>
        </authorList>
    </citation>
    <scope>NUCLEOTIDE SEQUENCE [LARGE SCALE GENOMIC DNA]</scope>
    <source>
        <strain evidence="1 2">NCWAL01</strain>
    </source>
</reference>
<keyword evidence="1" id="KW-0547">Nucleotide-binding</keyword>
<gene>
    <name evidence="1" type="ORF">POL68_03530</name>
</gene>
<dbReference type="Pfam" id="PF13749">
    <property type="entry name" value="HATPase_c_4"/>
    <property type="match status" value="1"/>
</dbReference>
<name>A0ABT5D1J2_9BACT</name>
<dbReference type="InterPro" id="IPR038475">
    <property type="entry name" value="RecG_C_sf"/>
</dbReference>
<dbReference type="GO" id="GO:0005524">
    <property type="term" value="F:ATP binding"/>
    <property type="evidence" value="ECO:0007669"/>
    <property type="project" value="UniProtKB-KW"/>
</dbReference>
<dbReference type="InterPro" id="IPR038461">
    <property type="entry name" value="Schlafen_AlbA_2_dom_sf"/>
</dbReference>
<dbReference type="EMBL" id="JAQNDM010000002">
    <property type="protein sequence ID" value="MDC0707531.1"/>
    <property type="molecule type" value="Genomic_DNA"/>
</dbReference>
<dbReference type="PANTHER" id="PTHR30595">
    <property type="entry name" value="GLPR-RELATED TRANSCRIPTIONAL REPRESSOR"/>
    <property type="match status" value="1"/>
</dbReference>
<comment type="caution">
    <text evidence="1">The sequence shown here is derived from an EMBL/GenBank/DDBJ whole genome shotgun (WGS) entry which is preliminary data.</text>
</comment>
<dbReference type="Gene3D" id="3.30.950.30">
    <property type="entry name" value="Schlafen, AAA domain"/>
    <property type="match status" value="1"/>
</dbReference>
<keyword evidence="1" id="KW-0067">ATP-binding</keyword>
<keyword evidence="2" id="KW-1185">Reference proteome</keyword>
<accession>A0ABT5D1J2</accession>
<evidence type="ECO:0000313" key="2">
    <source>
        <dbReference type="Proteomes" id="UP001221838"/>
    </source>
</evidence>
<dbReference type="Gene3D" id="3.30.565.60">
    <property type="match status" value="1"/>
</dbReference>
<dbReference type="RefSeq" id="WP_272134764.1">
    <property type="nucleotide sequence ID" value="NZ_JAQNDM010000002.1"/>
</dbReference>
<organism evidence="1 2">
    <name type="scientific">Stigmatella ashevillensis</name>
    <dbReference type="NCBI Taxonomy" id="2995309"/>
    <lineage>
        <taxon>Bacteria</taxon>
        <taxon>Pseudomonadati</taxon>
        <taxon>Myxococcota</taxon>
        <taxon>Myxococcia</taxon>
        <taxon>Myxococcales</taxon>
        <taxon>Cystobacterineae</taxon>
        <taxon>Archangiaceae</taxon>
        <taxon>Stigmatella</taxon>
    </lineage>
</organism>
<dbReference type="PANTHER" id="PTHR30595:SF6">
    <property type="entry name" value="SCHLAFEN ALBA-2 DOMAIN-CONTAINING PROTEIN"/>
    <property type="match status" value="1"/>
</dbReference>